<name>A0A1X7AD82_9RHOB</name>
<dbReference type="GO" id="GO:0016757">
    <property type="term" value="F:glycosyltransferase activity"/>
    <property type="evidence" value="ECO:0007669"/>
    <property type="project" value="UniProtKB-KW"/>
</dbReference>
<protein>
    <recommendedName>
        <fullName evidence="6">O-GlcNAc transferase C-terminal domain-containing protein</fullName>
    </recommendedName>
</protein>
<evidence type="ECO:0000256" key="2">
    <source>
        <dbReference type="ARBA" id="ARBA00022676"/>
    </source>
</evidence>
<accession>A0A1X7AD82</accession>
<evidence type="ECO:0000313" key="4">
    <source>
        <dbReference type="EMBL" id="SLN77311.1"/>
    </source>
</evidence>
<dbReference type="SUPFAM" id="SSF53756">
    <property type="entry name" value="UDP-Glycosyltransferase/glycogen phosphorylase"/>
    <property type="match status" value="1"/>
</dbReference>
<proteinExistence type="predicted"/>
<evidence type="ECO:0008006" key="6">
    <source>
        <dbReference type="Google" id="ProtNLM"/>
    </source>
</evidence>
<dbReference type="Proteomes" id="UP000194012">
    <property type="component" value="Unassembled WGS sequence"/>
</dbReference>
<dbReference type="PANTHER" id="PTHR44835">
    <property type="entry name" value="UDP-N-ACETYLGLUCOSAMINE--PEPTIDE N-ACETYLGLUCOSAMINYLTRANSFERASE SPINDLY-RELATED"/>
    <property type="match status" value="1"/>
</dbReference>
<dbReference type="Gene3D" id="3.40.50.2000">
    <property type="entry name" value="Glycogen Phosphorylase B"/>
    <property type="match status" value="1"/>
</dbReference>
<dbReference type="AlphaFoldDB" id="A0A1X7AD82"/>
<evidence type="ECO:0000256" key="1">
    <source>
        <dbReference type="ARBA" id="ARBA00004922"/>
    </source>
</evidence>
<dbReference type="PANTHER" id="PTHR44835:SF1">
    <property type="entry name" value="PROTEIN O-GLCNAC TRANSFERASE"/>
    <property type="match status" value="1"/>
</dbReference>
<dbReference type="Gene3D" id="3.40.50.11380">
    <property type="match status" value="1"/>
</dbReference>
<keyword evidence="3" id="KW-0808">Transferase</keyword>
<organism evidence="4 5">
    <name type="scientific">Roseovarius gaetbuli</name>
    <dbReference type="NCBI Taxonomy" id="1356575"/>
    <lineage>
        <taxon>Bacteria</taxon>
        <taxon>Pseudomonadati</taxon>
        <taxon>Pseudomonadota</taxon>
        <taxon>Alphaproteobacteria</taxon>
        <taxon>Rhodobacterales</taxon>
        <taxon>Roseobacteraceae</taxon>
        <taxon>Roseovarius</taxon>
    </lineage>
</organism>
<gene>
    <name evidence="4" type="ORF">ROG8370_03955</name>
</gene>
<evidence type="ECO:0000313" key="5">
    <source>
        <dbReference type="Proteomes" id="UP000194012"/>
    </source>
</evidence>
<evidence type="ECO:0000256" key="3">
    <source>
        <dbReference type="ARBA" id="ARBA00022679"/>
    </source>
</evidence>
<reference evidence="5" key="1">
    <citation type="submission" date="2017-03" db="EMBL/GenBank/DDBJ databases">
        <authorList>
            <person name="Rodrigo-Torres L."/>
            <person name="Arahal R.D."/>
            <person name="Lucena T."/>
        </authorList>
    </citation>
    <scope>NUCLEOTIDE SEQUENCE [LARGE SCALE GENOMIC DNA]</scope>
    <source>
        <strain evidence="5">CECT 8370</strain>
    </source>
</reference>
<keyword evidence="2" id="KW-0328">Glycosyltransferase</keyword>
<dbReference type="InterPro" id="IPR051939">
    <property type="entry name" value="Glycosyltr_41/O-GlcNAc_trsf"/>
</dbReference>
<dbReference type="EMBL" id="FWFJ01000107">
    <property type="protein sequence ID" value="SLN77311.1"/>
    <property type="molecule type" value="Genomic_DNA"/>
</dbReference>
<keyword evidence="5" id="KW-1185">Reference proteome</keyword>
<comment type="pathway">
    <text evidence="1">Protein modification; protein glycosylation.</text>
</comment>
<sequence>MTGAWAVLAGDTPCGFAGRVVGYRRAARVALEGEVKGAKGLLAHEFFADYGRNLRSGFTAFADLDAAEVAAAARVREMLCDLAESGSDTADLDADEQRCLLMRGMLLLPNWQVPLPQEPQRLPEDVLERWVHWASLPPFLGRAGEDLAWVAHVARLLDWIADGLDATQSADLDARDAALRRRLLRLLSGLDLGQLLLVDAPLNAVQRARNRVLEHVALRSGTPRSAVRALPVKGVDFPVSEPQKQRIGILCRTFEKGPDSEAVVAFFRRFDPAHYEIYAYSVGFRDRVASRDPEFDTRFDNAITHRRELPGDPSGIRSQILADDLDVFLYANATTYGIQPMDIALYHRVAPVQAVLNSHVPMAMGYPSFDAVITGLSDDPAQEVAQEQHSETLIRVPGPVISYLTSFEPRKTPALSRADLGLLDTDIVMMNAGSSMKLRHESLRAMMRSVVDVPHAKLLLAPYNPGWAARSLAFAFNVQVAEVAAEVGLDPARIVILGELSVTEAEAALSCADIYLNPFPHGGATMTHLALIYGVPPVTLRRGSTRSIDQFLVSALGFEELLASDVEAYVALAQRLARDTALRTDTATRLKQAARNPVFVDSPQHSKAMQKALEHLVRNA</sequence>